<name>A0A914DTF0_9BILA</name>
<keyword evidence="4" id="KW-0732">Signal</keyword>
<evidence type="ECO:0000256" key="4">
    <source>
        <dbReference type="SAM" id="SignalP"/>
    </source>
</evidence>
<evidence type="ECO:0000256" key="3">
    <source>
        <dbReference type="PIRSR" id="PIRSR601461-2"/>
    </source>
</evidence>
<dbReference type="GO" id="GO:0005764">
    <property type="term" value="C:lysosome"/>
    <property type="evidence" value="ECO:0007669"/>
    <property type="project" value="TreeGrafter"/>
</dbReference>
<keyword evidence="3" id="KW-1015">Disulfide bond</keyword>
<dbReference type="CDD" id="cd05471">
    <property type="entry name" value="pepsin_like"/>
    <property type="match status" value="1"/>
</dbReference>
<evidence type="ECO:0000259" key="5">
    <source>
        <dbReference type="PROSITE" id="PS51767"/>
    </source>
</evidence>
<dbReference type="InterPro" id="IPR021109">
    <property type="entry name" value="Peptidase_aspartic_dom_sf"/>
</dbReference>
<protein>
    <submittedName>
        <fullName evidence="7">Peptidase A1 domain-containing protein</fullName>
    </submittedName>
</protein>
<feature type="disulfide bond" evidence="3">
    <location>
        <begin position="162"/>
        <end position="199"/>
    </location>
</feature>
<evidence type="ECO:0000256" key="1">
    <source>
        <dbReference type="ARBA" id="ARBA00007447"/>
    </source>
</evidence>
<feature type="domain" description="Peptidase A1" evidence="5">
    <location>
        <begin position="131"/>
        <end position="473"/>
    </location>
</feature>
<feature type="chain" id="PRO_5037815102" evidence="4">
    <location>
        <begin position="19"/>
        <end position="481"/>
    </location>
</feature>
<evidence type="ECO:0000256" key="2">
    <source>
        <dbReference type="PIRSR" id="PIRSR601461-1"/>
    </source>
</evidence>
<dbReference type="PANTHER" id="PTHR47966">
    <property type="entry name" value="BETA-SITE APP-CLEAVING ENZYME, ISOFORM A-RELATED"/>
    <property type="match status" value="1"/>
</dbReference>
<evidence type="ECO:0000313" key="6">
    <source>
        <dbReference type="Proteomes" id="UP000887540"/>
    </source>
</evidence>
<sequence length="481" mass="52959">MSTLRWVVLLVLLGVAAAAVHRTTLTKIESFRHRLMRTGQWAAYKQRRDALRAKRQLFKQFHPDHHKLNKLGVPAQKVENFLDFEDHDHVAHVARKVHKAQKPLKIHAQARKHAILATTSQNVNDYEDVEYVGNITIGTPEQTFQVIMDTGSSNLWIPDMKCGTNGTCGSFCYDNAFLCEALCLTSCCQSNETTSPQRCGGKHFFDSSKSSSYVANGKTFSVQYGTGSCEGFLGVDTVRLGDKGTNQLVIPTTTFGQATAIDSFFEQDSDIDGIIGMAFQSLAEDNVVPPLINAINQHLLDEPLFTVTLFEKGMQDNVPGGVFTYGATYFQYGIDQIVVGSSEHDCTTDYDQYGNQLCPWTTISDTGTSFIGGPQASTDDFADEAGASWDEDDEVYYIDCNAKGADMVITISGTKYTIPAKELIVNAGNGKCYWAFFPMGESDGFAPNWIFGDPFIRQYCHVFDLGESRIGFAPAKAAAGK</sequence>
<organism evidence="6 7">
    <name type="scientific">Acrobeloides nanus</name>
    <dbReference type="NCBI Taxonomy" id="290746"/>
    <lineage>
        <taxon>Eukaryota</taxon>
        <taxon>Metazoa</taxon>
        <taxon>Ecdysozoa</taxon>
        <taxon>Nematoda</taxon>
        <taxon>Chromadorea</taxon>
        <taxon>Rhabditida</taxon>
        <taxon>Tylenchina</taxon>
        <taxon>Cephalobomorpha</taxon>
        <taxon>Cephaloboidea</taxon>
        <taxon>Cephalobidae</taxon>
        <taxon>Acrobeloides</taxon>
    </lineage>
</organism>
<dbReference type="Pfam" id="PF00026">
    <property type="entry name" value="Asp"/>
    <property type="match status" value="1"/>
</dbReference>
<dbReference type="AlphaFoldDB" id="A0A914DTF0"/>
<feature type="signal peptide" evidence="4">
    <location>
        <begin position="1"/>
        <end position="18"/>
    </location>
</feature>
<dbReference type="SUPFAM" id="SSF50630">
    <property type="entry name" value="Acid proteases"/>
    <property type="match status" value="1"/>
</dbReference>
<dbReference type="PRINTS" id="PR00792">
    <property type="entry name" value="PEPSIN"/>
</dbReference>
<keyword evidence="6" id="KW-1185">Reference proteome</keyword>
<reference evidence="7" key="1">
    <citation type="submission" date="2022-11" db="UniProtKB">
        <authorList>
            <consortium name="WormBaseParasite"/>
        </authorList>
    </citation>
    <scope>IDENTIFICATION</scope>
</reference>
<dbReference type="InterPro" id="IPR001461">
    <property type="entry name" value="Aspartic_peptidase_A1"/>
</dbReference>
<dbReference type="PROSITE" id="PS51767">
    <property type="entry name" value="PEPTIDASE_A1"/>
    <property type="match status" value="1"/>
</dbReference>
<feature type="active site" evidence="2">
    <location>
        <position position="365"/>
    </location>
</feature>
<comment type="similarity">
    <text evidence="1">Belongs to the peptidase A1 family.</text>
</comment>
<dbReference type="InterPro" id="IPR033121">
    <property type="entry name" value="PEPTIDASE_A1"/>
</dbReference>
<dbReference type="Proteomes" id="UP000887540">
    <property type="component" value="Unplaced"/>
</dbReference>
<dbReference type="Gene3D" id="2.40.70.10">
    <property type="entry name" value="Acid Proteases"/>
    <property type="match status" value="2"/>
</dbReference>
<evidence type="ECO:0000313" key="7">
    <source>
        <dbReference type="WBParaSite" id="ACRNAN_scaffold37.g11678.t1"/>
    </source>
</evidence>
<dbReference type="GO" id="GO:0006508">
    <property type="term" value="P:proteolysis"/>
    <property type="evidence" value="ECO:0007669"/>
    <property type="project" value="InterPro"/>
</dbReference>
<proteinExistence type="inferred from homology"/>
<feature type="active site" evidence="2">
    <location>
        <position position="149"/>
    </location>
</feature>
<dbReference type="PANTHER" id="PTHR47966:SF45">
    <property type="entry name" value="PEPTIDASE A1 DOMAIN-CONTAINING PROTEIN"/>
    <property type="match status" value="1"/>
</dbReference>
<dbReference type="WBParaSite" id="ACRNAN_scaffold37.g11678.t1">
    <property type="protein sequence ID" value="ACRNAN_scaffold37.g11678.t1"/>
    <property type="gene ID" value="ACRNAN_scaffold37.g11678"/>
</dbReference>
<dbReference type="InterPro" id="IPR034164">
    <property type="entry name" value="Pepsin-like_dom"/>
</dbReference>
<accession>A0A914DTF0</accession>
<dbReference type="GO" id="GO:0004190">
    <property type="term" value="F:aspartic-type endopeptidase activity"/>
    <property type="evidence" value="ECO:0007669"/>
    <property type="project" value="InterPro"/>
</dbReference>